<proteinExistence type="predicted"/>
<dbReference type="EMBL" id="CP069362">
    <property type="protein sequence ID" value="WGS64330.1"/>
    <property type="molecule type" value="Genomic_DNA"/>
</dbReference>
<evidence type="ECO:0000313" key="3">
    <source>
        <dbReference type="EMBL" id="WGS64330.1"/>
    </source>
</evidence>
<feature type="domain" description="SPW repeat-containing integral membrane" evidence="2">
    <location>
        <begin position="3"/>
        <end position="99"/>
    </location>
</feature>
<sequence length="117" mass="12609">MTWKGWTVLIFAVWLIIAAFIPGVVGSSSANLTNFLIAGIVFIAAGLPMLRNANKTAAWIILISGVWLLISAFIPGVTGSKAGAMTNDLLFGILTAIFAFFDRKSSPEVFFEQNNNK</sequence>
<evidence type="ECO:0000313" key="4">
    <source>
        <dbReference type="Proteomes" id="UP001232493"/>
    </source>
</evidence>
<evidence type="ECO:0000256" key="1">
    <source>
        <dbReference type="SAM" id="Phobius"/>
    </source>
</evidence>
<dbReference type="InterPro" id="IPR005530">
    <property type="entry name" value="SPW"/>
</dbReference>
<accession>A0ABY8PNY8</accession>
<keyword evidence="4" id="KW-1185">Reference proteome</keyword>
<keyword evidence="1" id="KW-1133">Transmembrane helix</keyword>
<gene>
    <name evidence="3" type="ORF">JRV97_08105</name>
</gene>
<dbReference type="RefSeq" id="WP_280997901.1">
    <property type="nucleotide sequence ID" value="NZ_CP069362.1"/>
</dbReference>
<name>A0ABY8PNY8_9BACT</name>
<organism evidence="3 4">
    <name type="scientific">Marinitoga aeolica</name>
    <dbReference type="NCBI Taxonomy" id="2809031"/>
    <lineage>
        <taxon>Bacteria</taxon>
        <taxon>Thermotogati</taxon>
        <taxon>Thermotogota</taxon>
        <taxon>Thermotogae</taxon>
        <taxon>Petrotogales</taxon>
        <taxon>Petrotogaceae</taxon>
        <taxon>Marinitoga</taxon>
    </lineage>
</organism>
<dbReference type="Pfam" id="PF03779">
    <property type="entry name" value="SPW"/>
    <property type="match status" value="1"/>
</dbReference>
<protein>
    <submittedName>
        <fullName evidence="3">SPW repeat protein</fullName>
    </submittedName>
</protein>
<feature type="transmembrane region" description="Helical" evidence="1">
    <location>
        <begin position="56"/>
        <end position="77"/>
    </location>
</feature>
<keyword evidence="1" id="KW-0472">Membrane</keyword>
<feature type="transmembrane region" description="Helical" evidence="1">
    <location>
        <begin position="6"/>
        <end position="25"/>
    </location>
</feature>
<keyword evidence="1" id="KW-0812">Transmembrane</keyword>
<feature type="transmembrane region" description="Helical" evidence="1">
    <location>
        <begin position="84"/>
        <end position="101"/>
    </location>
</feature>
<dbReference type="Proteomes" id="UP001232493">
    <property type="component" value="Chromosome"/>
</dbReference>
<evidence type="ECO:0000259" key="2">
    <source>
        <dbReference type="Pfam" id="PF03779"/>
    </source>
</evidence>
<feature type="transmembrane region" description="Helical" evidence="1">
    <location>
        <begin position="32"/>
        <end position="50"/>
    </location>
</feature>
<reference evidence="3 4" key="1">
    <citation type="submission" date="2021-02" db="EMBL/GenBank/DDBJ databases">
        <title>Characterization of Marinitoga sp. nov. str. BP5-C20A.</title>
        <authorList>
            <person name="Erauso G."/>
            <person name="Postec A."/>
        </authorList>
    </citation>
    <scope>NUCLEOTIDE SEQUENCE [LARGE SCALE GENOMIC DNA]</scope>
    <source>
        <strain evidence="3 4">BP5-C20A</strain>
    </source>
</reference>